<evidence type="ECO:0000313" key="2">
    <source>
        <dbReference type="Proteomes" id="UP001152795"/>
    </source>
</evidence>
<accession>A0A6S7GVD1</accession>
<dbReference type="PANTHER" id="PTHR33153">
    <property type="entry name" value="MYND-TYPE DOMAIN-CONTAINING PROTEIN"/>
    <property type="match status" value="1"/>
</dbReference>
<keyword evidence="2" id="KW-1185">Reference proteome</keyword>
<dbReference type="OrthoDB" id="10624386at2759"/>
<dbReference type="Proteomes" id="UP001152795">
    <property type="component" value="Unassembled WGS sequence"/>
</dbReference>
<sequence>METLVQSDTVQSHQNDSMVKFLINAIGDQQRDSGKVHLPLCFTKLAIYQKMCKELKLEDIVRRSQFYSIMEKEFGHVLIPKEKRLTKCDSCTDYKKALESTTNKEKRKQIEDILQKHINLVM</sequence>
<organism evidence="1 2">
    <name type="scientific">Paramuricea clavata</name>
    <name type="common">Red gorgonian</name>
    <name type="synonym">Violescent sea-whip</name>
    <dbReference type="NCBI Taxonomy" id="317549"/>
    <lineage>
        <taxon>Eukaryota</taxon>
        <taxon>Metazoa</taxon>
        <taxon>Cnidaria</taxon>
        <taxon>Anthozoa</taxon>
        <taxon>Octocorallia</taxon>
        <taxon>Malacalcyonacea</taxon>
        <taxon>Plexauridae</taxon>
        <taxon>Paramuricea</taxon>
    </lineage>
</organism>
<dbReference type="AlphaFoldDB" id="A0A6S7GVD1"/>
<dbReference type="PANTHER" id="PTHR33153:SF3">
    <property type="entry name" value="TRAFFICKING PROTEIN PARTICLE COMPLEX SUBUNIT 11 DOMAIN-CONTAINING PROTEIN"/>
    <property type="match status" value="1"/>
</dbReference>
<reference evidence="1" key="1">
    <citation type="submission" date="2020-04" db="EMBL/GenBank/DDBJ databases">
        <authorList>
            <person name="Alioto T."/>
            <person name="Alioto T."/>
            <person name="Gomez Garrido J."/>
        </authorList>
    </citation>
    <scope>NUCLEOTIDE SEQUENCE</scope>
    <source>
        <strain evidence="1">A484AB</strain>
    </source>
</reference>
<gene>
    <name evidence="1" type="ORF">PACLA_8A059490</name>
</gene>
<evidence type="ECO:0000313" key="1">
    <source>
        <dbReference type="EMBL" id="CAB3995978.1"/>
    </source>
</evidence>
<name>A0A6S7GVD1_PARCT</name>
<dbReference type="EMBL" id="CACRXK020002772">
    <property type="protein sequence ID" value="CAB3995978.1"/>
    <property type="molecule type" value="Genomic_DNA"/>
</dbReference>
<comment type="caution">
    <text evidence="1">The sequence shown here is derived from an EMBL/GenBank/DDBJ whole genome shotgun (WGS) entry which is preliminary data.</text>
</comment>
<proteinExistence type="predicted"/>
<protein>
    <submittedName>
        <fullName evidence="1">Uncharacterized protein</fullName>
    </submittedName>
</protein>